<dbReference type="Proteomes" id="UP001159364">
    <property type="component" value="Linkage Group LG04"/>
</dbReference>
<evidence type="ECO:0000256" key="2">
    <source>
        <dbReference type="ARBA" id="ARBA00022741"/>
    </source>
</evidence>
<dbReference type="FunFam" id="1.10.510.10:FF:000298">
    <property type="entry name" value="Adenine nucleotide alpha hydrolase-like domain kinase"/>
    <property type="match status" value="1"/>
</dbReference>
<evidence type="ECO:0000313" key="7">
    <source>
        <dbReference type="Proteomes" id="UP001159364"/>
    </source>
</evidence>
<organism evidence="6 7">
    <name type="scientific">Erythroxylum novogranatense</name>
    <dbReference type="NCBI Taxonomy" id="1862640"/>
    <lineage>
        <taxon>Eukaryota</taxon>
        <taxon>Viridiplantae</taxon>
        <taxon>Streptophyta</taxon>
        <taxon>Embryophyta</taxon>
        <taxon>Tracheophyta</taxon>
        <taxon>Spermatophyta</taxon>
        <taxon>Magnoliopsida</taxon>
        <taxon>eudicotyledons</taxon>
        <taxon>Gunneridae</taxon>
        <taxon>Pentapetalae</taxon>
        <taxon>rosids</taxon>
        <taxon>fabids</taxon>
        <taxon>Malpighiales</taxon>
        <taxon>Erythroxylaceae</taxon>
        <taxon>Erythroxylum</taxon>
    </lineage>
</organism>
<dbReference type="Pfam" id="PF00069">
    <property type="entry name" value="Pkinase"/>
    <property type="match status" value="1"/>
</dbReference>
<dbReference type="GO" id="GO:0004674">
    <property type="term" value="F:protein serine/threonine kinase activity"/>
    <property type="evidence" value="ECO:0007669"/>
    <property type="project" value="UniProtKB-KW"/>
</dbReference>
<dbReference type="InterPro" id="IPR000719">
    <property type="entry name" value="Prot_kinase_dom"/>
</dbReference>
<evidence type="ECO:0000259" key="5">
    <source>
        <dbReference type="PROSITE" id="PS50011"/>
    </source>
</evidence>
<dbReference type="PROSITE" id="PS50011">
    <property type="entry name" value="PROTEIN_KINASE_DOM"/>
    <property type="match status" value="1"/>
</dbReference>
<keyword evidence="1" id="KW-0418">Kinase</keyword>
<accession>A0AAV8TLV7</accession>
<dbReference type="AlphaFoldDB" id="A0AAV8TLV7"/>
<evidence type="ECO:0000256" key="3">
    <source>
        <dbReference type="ARBA" id="ARBA00022840"/>
    </source>
</evidence>
<reference evidence="6 7" key="1">
    <citation type="submission" date="2021-09" db="EMBL/GenBank/DDBJ databases">
        <title>Genomic insights and catalytic innovation underlie evolution of tropane alkaloids biosynthesis.</title>
        <authorList>
            <person name="Wang Y.-J."/>
            <person name="Tian T."/>
            <person name="Huang J.-P."/>
            <person name="Huang S.-X."/>
        </authorList>
    </citation>
    <scope>NUCLEOTIDE SEQUENCE [LARGE SCALE GENOMIC DNA]</scope>
    <source>
        <strain evidence="6">KIB-2018</strain>
        <tissue evidence="6">Leaf</tissue>
    </source>
</reference>
<comment type="caution">
    <text evidence="6">The sequence shown here is derived from an EMBL/GenBank/DDBJ whole genome shotgun (WGS) entry which is preliminary data.</text>
</comment>
<dbReference type="PROSITE" id="PS00109">
    <property type="entry name" value="PROTEIN_KINASE_TYR"/>
    <property type="match status" value="1"/>
</dbReference>
<evidence type="ECO:0000256" key="4">
    <source>
        <dbReference type="SAM" id="MobiDB-lite"/>
    </source>
</evidence>
<dbReference type="Gene3D" id="1.10.510.10">
    <property type="entry name" value="Transferase(Phosphotransferase) domain 1"/>
    <property type="match status" value="1"/>
</dbReference>
<dbReference type="PANTHER" id="PTHR47989:SF72">
    <property type="entry name" value="PROTEIN KINASE DOMAIN-CONTAINING PROTEIN"/>
    <property type="match status" value="1"/>
</dbReference>
<name>A0AAV8TLV7_9ROSI</name>
<dbReference type="SUPFAM" id="SSF56112">
    <property type="entry name" value="Protein kinase-like (PK-like)"/>
    <property type="match status" value="1"/>
</dbReference>
<dbReference type="CDD" id="cd14066">
    <property type="entry name" value="STKc_IRAK"/>
    <property type="match status" value="1"/>
</dbReference>
<dbReference type="GO" id="GO:0005524">
    <property type="term" value="F:ATP binding"/>
    <property type="evidence" value="ECO:0007669"/>
    <property type="project" value="UniProtKB-KW"/>
</dbReference>
<dbReference type="EMBL" id="JAIWQS010000004">
    <property type="protein sequence ID" value="KAJ8766923.1"/>
    <property type="molecule type" value="Genomic_DNA"/>
</dbReference>
<proteinExistence type="predicted"/>
<feature type="region of interest" description="Disordered" evidence="4">
    <location>
        <begin position="205"/>
        <end position="240"/>
    </location>
</feature>
<dbReference type="InterPro" id="IPR011009">
    <property type="entry name" value="Kinase-like_dom_sf"/>
</dbReference>
<feature type="domain" description="Protein kinase" evidence="5">
    <location>
        <begin position="397"/>
        <end position="673"/>
    </location>
</feature>
<protein>
    <recommendedName>
        <fullName evidence="5">Protein kinase domain-containing protein</fullName>
    </recommendedName>
</protein>
<dbReference type="InterPro" id="IPR008266">
    <property type="entry name" value="Tyr_kinase_AS"/>
</dbReference>
<evidence type="ECO:0000313" key="6">
    <source>
        <dbReference type="EMBL" id="KAJ8766923.1"/>
    </source>
</evidence>
<gene>
    <name evidence="6" type="ORF">K2173_011741</name>
</gene>
<dbReference type="FunFam" id="3.30.200.20:FF:000162">
    <property type="entry name" value="Adenine nucleotide alpha hydrolase-like domain kinase"/>
    <property type="match status" value="1"/>
</dbReference>
<dbReference type="Gene3D" id="3.30.200.20">
    <property type="entry name" value="Phosphorylase Kinase, domain 1"/>
    <property type="match status" value="1"/>
</dbReference>
<keyword evidence="3" id="KW-0067">ATP-binding</keyword>
<keyword evidence="2" id="KW-0547">Nucleotide-binding</keyword>
<keyword evidence="1" id="KW-0723">Serine/threonine-protein kinase</keyword>
<feature type="compositionally biased region" description="Low complexity" evidence="4">
    <location>
        <begin position="227"/>
        <end position="240"/>
    </location>
</feature>
<keyword evidence="1" id="KW-0808">Transferase</keyword>
<keyword evidence="7" id="KW-1185">Reference proteome</keyword>
<evidence type="ECO:0000256" key="1">
    <source>
        <dbReference type="ARBA" id="ARBA00022527"/>
    </source>
</evidence>
<sequence length="679" mass="75763">MNRKSASDVVTGKVVVIAVKASTEIRKNALVWALTHVILPGDFIKLLVVVPSRASVKKTWGFSRFATDCTTGHRKSLPGNRSDQRDAISEMCSQMMAQLRNMYDTDKFKITVQLVSGSGVVAAEAKSIQSNWVILDKHLKHEKKNCMDELDCNVVIIKRHGPKVLRLNLIGSPRMESELAMALRFNRDAFSNDCESKYEKLDTLRGPYVTPASSPERESSLTATEAGTSSLSSSDPGTSPYVLFGTRGNHKKGRPFTVEESQFLYASESEIGSEQPSPAFTKLYFQPWMDDFLSSSGDFSKHLREDSERDHGTAFCSTYKSILDNLLRLDQEPDIGALSNKFDLKFSRSVREAISLSAHAPPDPPPLCSLCRHKAPLLGNPPKWFTYTELEIATDGFSQENFLAEGGFGSVYRGVLQDGQVVAVKQHKLASSQGDLEFCSEVEVLSCAQHRNVVMLIGFCIEDGRRLLVYEYICNGSLDSHLFGHGRDPLEWSARQKIAVGAARGLRYLHEECRVGCIVHRDMRPNNILITHDFEPLVGDFGLARWQPDGDIGVDTRIIGTFGYLAPEYAQSGQVTEKADIYSFGIVLVELVTGRKAIDISRPKGQHCLSEWARPLLKRFAIHELVDPRLSSFYSEKEVYNMVQCASLCIQRDPHLRPRISQVLRMLEGDIVISSTNNM</sequence>
<dbReference type="PANTHER" id="PTHR47989">
    <property type="entry name" value="OS01G0750732 PROTEIN"/>
    <property type="match status" value="1"/>
</dbReference>